<proteinExistence type="predicted"/>
<gene>
    <name evidence="1" type="ORF">HUJ06_025158</name>
</gene>
<dbReference type="Proteomes" id="UP000607653">
    <property type="component" value="Unassembled WGS sequence"/>
</dbReference>
<dbReference type="AlphaFoldDB" id="A0A822XY63"/>
<name>A0A822XY63_NELNU</name>
<sequence>MEQAVICFIGGFYVKPLMDLSSGFLFFTHLPKCGVLGILVYVDNWITASHLTKVIICMCFPIYRSP</sequence>
<dbReference type="EMBL" id="DUZY01000001">
    <property type="protein sequence ID" value="DAD23695.1"/>
    <property type="molecule type" value="Genomic_DNA"/>
</dbReference>
<reference evidence="1 2" key="1">
    <citation type="journal article" date="2020" name="Mol. Biol. Evol.">
        <title>Distinct Expression and Methylation Patterns for Genes with Different Fates following a Single Whole-Genome Duplication in Flowering Plants.</title>
        <authorList>
            <person name="Shi T."/>
            <person name="Rahmani R.S."/>
            <person name="Gugger P.F."/>
            <person name="Wang M."/>
            <person name="Li H."/>
            <person name="Zhang Y."/>
            <person name="Li Z."/>
            <person name="Wang Q."/>
            <person name="Van de Peer Y."/>
            <person name="Marchal K."/>
            <person name="Chen J."/>
        </authorList>
    </citation>
    <scope>NUCLEOTIDE SEQUENCE [LARGE SCALE GENOMIC DNA]</scope>
    <source>
        <tissue evidence="1">Leaf</tissue>
    </source>
</reference>
<protein>
    <submittedName>
        <fullName evidence="1">Uncharacterized protein</fullName>
    </submittedName>
</protein>
<evidence type="ECO:0000313" key="2">
    <source>
        <dbReference type="Proteomes" id="UP000607653"/>
    </source>
</evidence>
<organism evidence="1 2">
    <name type="scientific">Nelumbo nucifera</name>
    <name type="common">Sacred lotus</name>
    <dbReference type="NCBI Taxonomy" id="4432"/>
    <lineage>
        <taxon>Eukaryota</taxon>
        <taxon>Viridiplantae</taxon>
        <taxon>Streptophyta</taxon>
        <taxon>Embryophyta</taxon>
        <taxon>Tracheophyta</taxon>
        <taxon>Spermatophyta</taxon>
        <taxon>Magnoliopsida</taxon>
        <taxon>Proteales</taxon>
        <taxon>Nelumbonaceae</taxon>
        <taxon>Nelumbo</taxon>
    </lineage>
</organism>
<evidence type="ECO:0000313" key="1">
    <source>
        <dbReference type="EMBL" id="DAD23695.1"/>
    </source>
</evidence>
<keyword evidence="2" id="KW-1185">Reference proteome</keyword>
<comment type="caution">
    <text evidence="1">The sequence shown here is derived from an EMBL/GenBank/DDBJ whole genome shotgun (WGS) entry which is preliminary data.</text>
</comment>
<accession>A0A822XY63</accession>